<feature type="coiled-coil region" evidence="1">
    <location>
        <begin position="92"/>
        <end position="133"/>
    </location>
</feature>
<dbReference type="EMBL" id="FQUL01000024">
    <property type="protein sequence ID" value="SHE79134.1"/>
    <property type="molecule type" value="Genomic_DNA"/>
</dbReference>
<protein>
    <submittedName>
        <fullName evidence="2">Uncharacterized protein</fullName>
    </submittedName>
</protein>
<gene>
    <name evidence="2" type="ORF">SAMN02745225_01635</name>
</gene>
<name>A0A1M4WD36_9ACTN</name>
<sequence>MTPDKRKPAAKIETVGQDGLDRLRIRDAMARLIDGAPLYSDGKLTVKSLAEEAQVKRWLLTHKHIDLQDEFRAKVAQVNHVPAALHQHIDARQQLEQRVAHQAAELRQERETVKRLERVVLALTLENQRLQVEASATANVVRIKP</sequence>
<evidence type="ECO:0000313" key="3">
    <source>
        <dbReference type="Proteomes" id="UP000184295"/>
    </source>
</evidence>
<organism evidence="2 3">
    <name type="scientific">Ferrithrix thermotolerans DSM 19514</name>
    <dbReference type="NCBI Taxonomy" id="1121881"/>
    <lineage>
        <taxon>Bacteria</taxon>
        <taxon>Bacillati</taxon>
        <taxon>Actinomycetota</taxon>
        <taxon>Acidimicrobiia</taxon>
        <taxon>Acidimicrobiales</taxon>
        <taxon>Acidimicrobiaceae</taxon>
        <taxon>Ferrithrix</taxon>
    </lineage>
</organism>
<reference evidence="3" key="1">
    <citation type="submission" date="2016-11" db="EMBL/GenBank/DDBJ databases">
        <authorList>
            <person name="Varghese N."/>
            <person name="Submissions S."/>
        </authorList>
    </citation>
    <scope>NUCLEOTIDE SEQUENCE [LARGE SCALE GENOMIC DNA]</scope>
    <source>
        <strain evidence="3">DSM 19514</strain>
    </source>
</reference>
<evidence type="ECO:0000313" key="2">
    <source>
        <dbReference type="EMBL" id="SHE79134.1"/>
    </source>
</evidence>
<dbReference type="STRING" id="1121881.SAMN02745225_01635"/>
<dbReference type="RefSeq" id="WP_072791185.1">
    <property type="nucleotide sequence ID" value="NZ_FQUL01000024.1"/>
</dbReference>
<proteinExistence type="predicted"/>
<accession>A0A1M4WD36</accession>
<keyword evidence="1" id="KW-0175">Coiled coil</keyword>
<dbReference type="AlphaFoldDB" id="A0A1M4WD36"/>
<dbReference type="Proteomes" id="UP000184295">
    <property type="component" value="Unassembled WGS sequence"/>
</dbReference>
<keyword evidence="3" id="KW-1185">Reference proteome</keyword>
<evidence type="ECO:0000256" key="1">
    <source>
        <dbReference type="SAM" id="Coils"/>
    </source>
</evidence>